<dbReference type="PANTHER" id="PTHR32089:SF112">
    <property type="entry name" value="LYSOZYME-LIKE PROTEIN-RELATED"/>
    <property type="match status" value="1"/>
</dbReference>
<dbReference type="Gene3D" id="3.90.1520.10">
    <property type="entry name" value="H-NOX domain"/>
    <property type="match status" value="1"/>
</dbReference>
<dbReference type="Gene3D" id="1.10.287.950">
    <property type="entry name" value="Methyl-accepting chemotaxis protein"/>
    <property type="match status" value="1"/>
</dbReference>
<evidence type="ECO:0000256" key="1">
    <source>
        <dbReference type="ARBA" id="ARBA00023224"/>
    </source>
</evidence>
<dbReference type="Pfam" id="PF07700">
    <property type="entry name" value="HNOB"/>
    <property type="match status" value="1"/>
</dbReference>
<gene>
    <name evidence="4" type="ORF">PRVXT_001526</name>
</gene>
<dbReference type="SMART" id="SM00283">
    <property type="entry name" value="MA"/>
    <property type="match status" value="1"/>
</dbReference>
<dbReference type="Pfam" id="PF00015">
    <property type="entry name" value="MCPsignal"/>
    <property type="match status" value="1"/>
</dbReference>
<evidence type="ECO:0000256" key="2">
    <source>
        <dbReference type="PROSITE-ProRule" id="PRU00284"/>
    </source>
</evidence>
<evidence type="ECO:0000313" key="4">
    <source>
        <dbReference type="EMBL" id="XBX76337.1"/>
    </source>
</evidence>
<dbReference type="InterPro" id="IPR004089">
    <property type="entry name" value="MCPsignal_dom"/>
</dbReference>
<dbReference type="InterPro" id="IPR024096">
    <property type="entry name" value="NO_sig/Golgi_transp_ligand-bd"/>
</dbReference>
<keyword evidence="1 2" id="KW-0807">Transducer</keyword>
<dbReference type="GO" id="GO:0016020">
    <property type="term" value="C:membrane"/>
    <property type="evidence" value="ECO:0007669"/>
    <property type="project" value="InterPro"/>
</dbReference>
<organism evidence="4">
    <name type="scientific">Proteinivorax tanatarense</name>
    <dbReference type="NCBI Taxonomy" id="1260629"/>
    <lineage>
        <taxon>Bacteria</taxon>
        <taxon>Bacillati</taxon>
        <taxon>Bacillota</taxon>
        <taxon>Clostridia</taxon>
        <taxon>Eubacteriales</taxon>
        <taxon>Proteinivoracaceae</taxon>
        <taxon>Proteinivorax</taxon>
    </lineage>
</organism>
<sequence length="600" mass="67349">MKGTVISAWIKSAKELYGENLVAEAMEQVNWETDKVIKPTEDIDEQIPYKIIDYIAKKQNSTTGEIWQQIGQKNIYSFFNLYPSYFQQKNLYSFLRSMDDIHNIITEKVPNATPPRLIMEVVSSHEATIKYISKRKMFDYFIGLIKGASDFFNEPIEVETQEQKDQSITIKITFSQQIHYVKNFPLNKILSLGFIKSSETKSALLSTAITAAIAYPFQLMVPQNLFIPSLLISFFIINIASAKLINRPFKEVVNSLDKMLNKDYYVSTEIKTNDQYEDLQKTISNYKGSLVKDLIGFKGIADEMDSFGSTLTGISNDMDQTSSEISDVVEQVAEGAINQAEETESSVSILSDNISSLREIVDKENQSKDLLEGVVSDINQGYNDVLQTTENIQKIVSQFATLKENSDKLEQQAGDITEIVEAVTSISEQTNLLALNASIEAARAGEQGKGFSVVAEEIRKLAEESKTAALSINENLNTFSERIFAIVKDIEEQFGILKEESHKLNNVADSNQKATESIGSVTQSIIEMIDQLTLETDSISNIYNKIESLAAIAEENSASSEEVSASVNQYTDRIKDMSQNIKEFKKLTGEFKEDLQKHQI</sequence>
<dbReference type="RefSeq" id="WP_350345071.1">
    <property type="nucleotide sequence ID" value="NZ_CP158367.1"/>
</dbReference>
<feature type="domain" description="Methyl-accepting transducer" evidence="3">
    <location>
        <begin position="314"/>
        <end position="571"/>
    </location>
</feature>
<dbReference type="InterPro" id="IPR011644">
    <property type="entry name" value="Heme_NO-bd"/>
</dbReference>
<dbReference type="PROSITE" id="PS50111">
    <property type="entry name" value="CHEMOTAXIS_TRANSDUC_2"/>
    <property type="match status" value="1"/>
</dbReference>
<name>A0AAU7VRJ7_9FIRM</name>
<reference evidence="4" key="2">
    <citation type="submission" date="2024-06" db="EMBL/GenBank/DDBJ databases">
        <authorList>
            <person name="Petrova K.O."/>
            <person name="Toshchakov S.V."/>
            <person name="Boltjanskaja Y.V."/>
            <person name="Kevbrin V."/>
        </authorList>
    </citation>
    <scope>NUCLEOTIDE SEQUENCE</scope>
    <source>
        <strain evidence="4">Z-910T</strain>
    </source>
</reference>
<dbReference type="SUPFAM" id="SSF58104">
    <property type="entry name" value="Methyl-accepting chemotaxis protein (MCP) signaling domain"/>
    <property type="match status" value="1"/>
</dbReference>
<dbReference type="PANTHER" id="PTHR32089">
    <property type="entry name" value="METHYL-ACCEPTING CHEMOTAXIS PROTEIN MCPB"/>
    <property type="match status" value="1"/>
</dbReference>
<accession>A0AAU7VRJ7</accession>
<dbReference type="SUPFAM" id="SSF111126">
    <property type="entry name" value="Ligand-binding domain in the NO signalling and Golgi transport"/>
    <property type="match status" value="1"/>
</dbReference>
<evidence type="ECO:0000259" key="3">
    <source>
        <dbReference type="PROSITE" id="PS50111"/>
    </source>
</evidence>
<dbReference type="GO" id="GO:0007165">
    <property type="term" value="P:signal transduction"/>
    <property type="evidence" value="ECO:0007669"/>
    <property type="project" value="UniProtKB-KW"/>
</dbReference>
<dbReference type="GO" id="GO:0020037">
    <property type="term" value="F:heme binding"/>
    <property type="evidence" value="ECO:0007669"/>
    <property type="project" value="InterPro"/>
</dbReference>
<reference evidence="4" key="1">
    <citation type="journal article" date="2013" name="Extremophiles">
        <title>Proteinivorax tanatarense gen. nov., sp. nov., an anaerobic, haloalkaliphilic, proteolytic bacterium isolated from a decaying algal bloom, and proposal of Proteinivoraceae fam. nov.</title>
        <authorList>
            <person name="Kevbrin V."/>
            <person name="Boltyanskaya Y."/>
            <person name="Zhilina T."/>
            <person name="Kolganova T."/>
            <person name="Lavrentjeva E."/>
            <person name="Kuznetsov B."/>
        </authorList>
    </citation>
    <scope>NUCLEOTIDE SEQUENCE</scope>
    <source>
        <strain evidence="4">Z-910T</strain>
    </source>
</reference>
<protein>
    <submittedName>
        <fullName evidence="4">Heme NO-binding domain-containing protein</fullName>
    </submittedName>
</protein>
<dbReference type="InterPro" id="IPR038158">
    <property type="entry name" value="H-NOX_domain_sf"/>
</dbReference>
<proteinExistence type="predicted"/>
<dbReference type="AlphaFoldDB" id="A0AAU7VRJ7"/>
<dbReference type="EMBL" id="CP158367">
    <property type="protein sequence ID" value="XBX76337.1"/>
    <property type="molecule type" value="Genomic_DNA"/>
</dbReference>